<dbReference type="EMBL" id="JAKLTQ010000010">
    <property type="protein sequence ID" value="MCG2622997.1"/>
    <property type="molecule type" value="Genomic_DNA"/>
</dbReference>
<keyword evidence="3" id="KW-1185">Reference proteome</keyword>
<dbReference type="PANTHER" id="PTHR37301">
    <property type="entry name" value="DNA-BINDING PROTEIN-RELATED"/>
    <property type="match status" value="1"/>
</dbReference>
<organism evidence="2 3">
    <name type="scientific">Arthrobacter hankyongi</name>
    <dbReference type="NCBI Taxonomy" id="2904801"/>
    <lineage>
        <taxon>Bacteria</taxon>
        <taxon>Bacillati</taxon>
        <taxon>Actinomycetota</taxon>
        <taxon>Actinomycetes</taxon>
        <taxon>Micrococcales</taxon>
        <taxon>Micrococcaceae</taxon>
        <taxon>Arthrobacter</taxon>
    </lineage>
</organism>
<dbReference type="Proteomes" id="UP001165368">
    <property type="component" value="Unassembled WGS sequence"/>
</dbReference>
<dbReference type="PROSITE" id="PS50943">
    <property type="entry name" value="HTH_CROC1"/>
    <property type="match status" value="1"/>
</dbReference>
<dbReference type="Gene3D" id="1.10.260.40">
    <property type="entry name" value="lambda repressor-like DNA-binding domains"/>
    <property type="match status" value="1"/>
</dbReference>
<evidence type="ECO:0000313" key="3">
    <source>
        <dbReference type="Proteomes" id="UP001165368"/>
    </source>
</evidence>
<name>A0ABS9L8J6_9MICC</name>
<accession>A0ABS9L8J6</accession>
<dbReference type="Pfam" id="PF13443">
    <property type="entry name" value="HTH_26"/>
    <property type="match status" value="1"/>
</dbReference>
<gene>
    <name evidence="2" type="ORF">LVY72_13930</name>
</gene>
<sequence length="103" mass="11494">MAHSCGRRSPELSDRKEEQHRITCHLDEVLQTHDVTLTELSRRTGITMANLSILKTNKAKAIRFSTLTAICEALDTSPAELFSFSPDQSFPAGTQKATARIRH</sequence>
<dbReference type="InterPro" id="IPR010982">
    <property type="entry name" value="Lambda_DNA-bd_dom_sf"/>
</dbReference>
<dbReference type="InterPro" id="IPR001387">
    <property type="entry name" value="Cro/C1-type_HTH"/>
</dbReference>
<proteinExistence type="predicted"/>
<dbReference type="PANTHER" id="PTHR37301:SF1">
    <property type="entry name" value="DNA-BINDING PROTEIN"/>
    <property type="match status" value="1"/>
</dbReference>
<reference evidence="2" key="1">
    <citation type="submission" date="2022-01" db="EMBL/GenBank/DDBJ databases">
        <authorList>
            <person name="Jo J.-H."/>
            <person name="Im W.-T."/>
        </authorList>
    </citation>
    <scope>NUCLEOTIDE SEQUENCE</scope>
    <source>
        <strain evidence="2">I2-34</strain>
    </source>
</reference>
<feature type="domain" description="HTH cro/C1-type" evidence="1">
    <location>
        <begin position="36"/>
        <end position="81"/>
    </location>
</feature>
<evidence type="ECO:0000313" key="2">
    <source>
        <dbReference type="EMBL" id="MCG2622997.1"/>
    </source>
</evidence>
<protein>
    <submittedName>
        <fullName evidence="2">Helix-turn-helix transcriptional regulator</fullName>
    </submittedName>
</protein>
<comment type="caution">
    <text evidence="2">The sequence shown here is derived from an EMBL/GenBank/DDBJ whole genome shotgun (WGS) entry which is preliminary data.</text>
</comment>
<evidence type="ECO:0000259" key="1">
    <source>
        <dbReference type="PROSITE" id="PS50943"/>
    </source>
</evidence>
<dbReference type="SMART" id="SM00530">
    <property type="entry name" value="HTH_XRE"/>
    <property type="match status" value="1"/>
</dbReference>
<dbReference type="SUPFAM" id="SSF47413">
    <property type="entry name" value="lambda repressor-like DNA-binding domains"/>
    <property type="match status" value="1"/>
</dbReference>